<keyword evidence="2 4" id="KW-0863">Zinc-finger</keyword>
<dbReference type="InterPro" id="IPR013087">
    <property type="entry name" value="Znf_C2H2_type"/>
</dbReference>
<organism evidence="7 8">
    <name type="scientific">Tilletiopsis washingtonensis</name>
    <dbReference type="NCBI Taxonomy" id="58919"/>
    <lineage>
        <taxon>Eukaryota</taxon>
        <taxon>Fungi</taxon>
        <taxon>Dikarya</taxon>
        <taxon>Basidiomycota</taxon>
        <taxon>Ustilaginomycotina</taxon>
        <taxon>Exobasidiomycetes</taxon>
        <taxon>Entylomatales</taxon>
        <taxon>Entylomatales incertae sedis</taxon>
        <taxon>Tilletiopsis</taxon>
    </lineage>
</organism>
<name>A0A316ZGU3_9BASI</name>
<evidence type="ECO:0000256" key="5">
    <source>
        <dbReference type="SAM" id="MobiDB-lite"/>
    </source>
</evidence>
<dbReference type="GO" id="GO:0008270">
    <property type="term" value="F:zinc ion binding"/>
    <property type="evidence" value="ECO:0007669"/>
    <property type="project" value="UniProtKB-KW"/>
</dbReference>
<dbReference type="SMART" id="SM00355">
    <property type="entry name" value="ZnF_C2H2"/>
    <property type="match status" value="3"/>
</dbReference>
<evidence type="ECO:0000313" key="7">
    <source>
        <dbReference type="EMBL" id="PWO00998.1"/>
    </source>
</evidence>
<dbReference type="PANTHER" id="PTHR23235">
    <property type="entry name" value="KRUEPPEL-LIKE TRANSCRIPTION FACTOR"/>
    <property type="match status" value="1"/>
</dbReference>
<dbReference type="GO" id="GO:0000981">
    <property type="term" value="F:DNA-binding transcription factor activity, RNA polymerase II-specific"/>
    <property type="evidence" value="ECO:0007669"/>
    <property type="project" value="TreeGrafter"/>
</dbReference>
<dbReference type="Gene3D" id="3.30.160.60">
    <property type="entry name" value="Classic Zinc Finger"/>
    <property type="match status" value="3"/>
</dbReference>
<dbReference type="SUPFAM" id="SSF57667">
    <property type="entry name" value="beta-beta-alpha zinc fingers"/>
    <property type="match status" value="1"/>
</dbReference>
<feature type="compositionally biased region" description="Polar residues" evidence="5">
    <location>
        <begin position="246"/>
        <end position="259"/>
    </location>
</feature>
<feature type="compositionally biased region" description="Low complexity" evidence="5">
    <location>
        <begin position="19"/>
        <end position="35"/>
    </location>
</feature>
<feature type="domain" description="C2H2-type" evidence="6">
    <location>
        <begin position="484"/>
        <end position="511"/>
    </location>
</feature>
<dbReference type="FunFam" id="3.30.160.60:FF:000515">
    <property type="entry name" value="early growth response protein 4"/>
    <property type="match status" value="1"/>
</dbReference>
<keyword evidence="3" id="KW-0862">Zinc</keyword>
<reference evidence="7 8" key="1">
    <citation type="journal article" date="2018" name="Mol. Biol. Evol.">
        <title>Broad Genomic Sampling Reveals a Smut Pathogenic Ancestry of the Fungal Clade Ustilaginomycotina.</title>
        <authorList>
            <person name="Kijpornyongpan T."/>
            <person name="Mondo S.J."/>
            <person name="Barry K."/>
            <person name="Sandor L."/>
            <person name="Lee J."/>
            <person name="Lipzen A."/>
            <person name="Pangilinan J."/>
            <person name="LaButti K."/>
            <person name="Hainaut M."/>
            <person name="Henrissat B."/>
            <person name="Grigoriev I.V."/>
            <person name="Spatafora J.W."/>
            <person name="Aime M.C."/>
        </authorList>
    </citation>
    <scope>NUCLEOTIDE SEQUENCE [LARGE SCALE GENOMIC DNA]</scope>
    <source>
        <strain evidence="7 8">MCA 4186</strain>
    </source>
</reference>
<evidence type="ECO:0000256" key="1">
    <source>
        <dbReference type="ARBA" id="ARBA00022723"/>
    </source>
</evidence>
<feature type="region of interest" description="Disordered" evidence="5">
    <location>
        <begin position="215"/>
        <end position="259"/>
    </location>
</feature>
<proteinExistence type="predicted"/>
<sequence>MTTAVRPRQTPEFGYGDLSRAGSSGAAGPSSSGTSVLAGDGMASYGGYEGGEELLPFLDDPSALLSSTSVGIGGQELSFSTDALDLGFDVSAGLEEDENGLFRFPDLPSSLLDQAPEYEYSTHTRTNVFEAVQDFAGDQDAARLLGLDEYDTSLSSGLQLDGSWGSYIQDSTPLGATPGVMAPADAGLGVAIDEAGPRSLQPDAMARMYAEGTWPGALPTNSPPSLRPAEAAAAAVEPRRRRDSVDNPQGSSASENSAWPSRAASAVAMSAPANPFAPPTQAPFVAPQQGFESISMSDRQFNGRRPPPPTDPSVAASLASAPAGTNGRSRMASWTDGSQRSSVFSDYDSSFEFNGQMNGAALAMPPAAARVGNYAMGPPAAGNYVQSQPALVTLGPDGQPQLVSQTPRLSIASEASGSRSFSAGPNGDYGDAGMHMALGSSMDASLDSEGVAKCPYPRCDKTFAKNRSYNLKAHLRSHSQLKPFACTHCPRAFSRKHDLERHARVHSGDKPYLCEACNKGFPRSDALRRHWRVEKECGERAAEIEAGQPLPSLPPGHSAILASAPGMMMGHSGGSGGGAPHVTHMPYEAWQHDPSLSGYESSDLRYRKRMREDC</sequence>
<keyword evidence="1" id="KW-0479">Metal-binding</keyword>
<dbReference type="Pfam" id="PF00096">
    <property type="entry name" value="zf-C2H2"/>
    <property type="match status" value="2"/>
</dbReference>
<evidence type="ECO:0000256" key="3">
    <source>
        <dbReference type="ARBA" id="ARBA00022833"/>
    </source>
</evidence>
<dbReference type="OrthoDB" id="8922241at2759"/>
<evidence type="ECO:0000256" key="4">
    <source>
        <dbReference type="PROSITE-ProRule" id="PRU00042"/>
    </source>
</evidence>
<keyword evidence="8" id="KW-1185">Reference proteome</keyword>
<accession>A0A316ZGU3</accession>
<dbReference type="Proteomes" id="UP000245946">
    <property type="component" value="Unassembled WGS sequence"/>
</dbReference>
<dbReference type="InterPro" id="IPR036236">
    <property type="entry name" value="Znf_C2H2_sf"/>
</dbReference>
<gene>
    <name evidence="7" type="ORF">FA09DRAFT_122420</name>
</gene>
<dbReference type="GeneID" id="37266588"/>
<dbReference type="AlphaFoldDB" id="A0A316ZGU3"/>
<dbReference type="PROSITE" id="PS50157">
    <property type="entry name" value="ZINC_FINGER_C2H2_2"/>
    <property type="match status" value="2"/>
</dbReference>
<evidence type="ECO:0000256" key="2">
    <source>
        <dbReference type="ARBA" id="ARBA00022771"/>
    </source>
</evidence>
<protein>
    <recommendedName>
        <fullName evidence="6">C2H2-type domain-containing protein</fullName>
    </recommendedName>
</protein>
<dbReference type="PROSITE" id="PS00028">
    <property type="entry name" value="ZINC_FINGER_C2H2_1"/>
    <property type="match status" value="1"/>
</dbReference>
<evidence type="ECO:0000313" key="8">
    <source>
        <dbReference type="Proteomes" id="UP000245946"/>
    </source>
</evidence>
<feature type="region of interest" description="Disordered" evidence="5">
    <location>
        <begin position="298"/>
        <end position="339"/>
    </location>
</feature>
<feature type="compositionally biased region" description="Low complexity" evidence="5">
    <location>
        <begin position="312"/>
        <end position="323"/>
    </location>
</feature>
<feature type="compositionally biased region" description="Low complexity" evidence="5">
    <location>
        <begin position="227"/>
        <end position="236"/>
    </location>
</feature>
<dbReference type="EMBL" id="KZ819284">
    <property type="protein sequence ID" value="PWO00998.1"/>
    <property type="molecule type" value="Genomic_DNA"/>
</dbReference>
<dbReference type="STRING" id="58919.A0A316ZGU3"/>
<dbReference type="PANTHER" id="PTHR23235:SF120">
    <property type="entry name" value="KRUPPEL-LIKE FACTOR 15"/>
    <property type="match status" value="1"/>
</dbReference>
<feature type="domain" description="C2H2-type" evidence="6">
    <location>
        <begin position="512"/>
        <end position="541"/>
    </location>
</feature>
<dbReference type="RefSeq" id="XP_025601276.1">
    <property type="nucleotide sequence ID" value="XM_025739042.1"/>
</dbReference>
<feature type="region of interest" description="Disordered" evidence="5">
    <location>
        <begin position="1"/>
        <end position="42"/>
    </location>
</feature>
<dbReference type="GO" id="GO:0000978">
    <property type="term" value="F:RNA polymerase II cis-regulatory region sequence-specific DNA binding"/>
    <property type="evidence" value="ECO:0007669"/>
    <property type="project" value="TreeGrafter"/>
</dbReference>
<evidence type="ECO:0000259" key="6">
    <source>
        <dbReference type="PROSITE" id="PS50157"/>
    </source>
</evidence>